<evidence type="ECO:0008006" key="4">
    <source>
        <dbReference type="Google" id="ProtNLM"/>
    </source>
</evidence>
<evidence type="ECO:0000313" key="3">
    <source>
        <dbReference type="Proteomes" id="UP000823749"/>
    </source>
</evidence>
<proteinExistence type="predicted"/>
<accession>A0AAV6KJ62</accession>
<dbReference type="Proteomes" id="UP000823749">
    <property type="component" value="Chromosome 4"/>
</dbReference>
<gene>
    <name evidence="2" type="ORF">RHGRI_010616</name>
</gene>
<dbReference type="AlphaFoldDB" id="A0AAV6KJ62"/>
<comment type="caution">
    <text evidence="2">The sequence shown here is derived from an EMBL/GenBank/DDBJ whole genome shotgun (WGS) entry which is preliminary data.</text>
</comment>
<protein>
    <recommendedName>
        <fullName evidence="4">Dehydrin</fullName>
    </recommendedName>
</protein>
<name>A0AAV6KJ62_9ERIC</name>
<sequence>MPQGPPAGTGPGDPIKSYGVLQGAPRQTSAATRGSKHKGRGNAEDELRQTQRAHGG</sequence>
<feature type="region of interest" description="Disordered" evidence="1">
    <location>
        <begin position="1"/>
        <end position="56"/>
    </location>
</feature>
<evidence type="ECO:0000256" key="1">
    <source>
        <dbReference type="SAM" id="MobiDB-lite"/>
    </source>
</evidence>
<dbReference type="EMBL" id="JACTNZ010000004">
    <property type="protein sequence ID" value="KAG5552591.1"/>
    <property type="molecule type" value="Genomic_DNA"/>
</dbReference>
<keyword evidence="3" id="KW-1185">Reference proteome</keyword>
<reference evidence="2" key="1">
    <citation type="submission" date="2020-08" db="EMBL/GenBank/DDBJ databases">
        <title>Plant Genome Project.</title>
        <authorList>
            <person name="Zhang R.-G."/>
        </authorList>
    </citation>
    <scope>NUCLEOTIDE SEQUENCE</scope>
    <source>
        <strain evidence="2">WSP0</strain>
        <tissue evidence="2">Leaf</tissue>
    </source>
</reference>
<organism evidence="2 3">
    <name type="scientific">Rhododendron griersonianum</name>
    <dbReference type="NCBI Taxonomy" id="479676"/>
    <lineage>
        <taxon>Eukaryota</taxon>
        <taxon>Viridiplantae</taxon>
        <taxon>Streptophyta</taxon>
        <taxon>Embryophyta</taxon>
        <taxon>Tracheophyta</taxon>
        <taxon>Spermatophyta</taxon>
        <taxon>Magnoliopsida</taxon>
        <taxon>eudicotyledons</taxon>
        <taxon>Gunneridae</taxon>
        <taxon>Pentapetalae</taxon>
        <taxon>asterids</taxon>
        <taxon>Ericales</taxon>
        <taxon>Ericaceae</taxon>
        <taxon>Ericoideae</taxon>
        <taxon>Rhodoreae</taxon>
        <taxon>Rhododendron</taxon>
    </lineage>
</organism>
<evidence type="ECO:0000313" key="2">
    <source>
        <dbReference type="EMBL" id="KAG5552591.1"/>
    </source>
</evidence>